<dbReference type="AlphaFoldDB" id="A0A2A5T236"/>
<proteinExistence type="predicted"/>
<evidence type="ECO:0000313" key="2">
    <source>
        <dbReference type="Proteomes" id="UP000219020"/>
    </source>
</evidence>
<keyword evidence="2" id="KW-1185">Reference proteome</keyword>
<sequence length="40" mass="4883">MLTLKIANLSDRLAVELEFWYDFPLHQNKYYKAIICWYGD</sequence>
<name>A0A2A5T236_9GAMM</name>
<organism evidence="1 2">
    <name type="scientific">Candidatus Enterovibrio escicola</name>
    <dbReference type="NCBI Taxonomy" id="1927127"/>
    <lineage>
        <taxon>Bacteria</taxon>
        <taxon>Pseudomonadati</taxon>
        <taxon>Pseudomonadota</taxon>
        <taxon>Gammaproteobacteria</taxon>
        <taxon>Vibrionales</taxon>
        <taxon>Vibrionaceae</taxon>
        <taxon>Enterovibrio</taxon>
    </lineage>
</organism>
<evidence type="ECO:0000313" key="1">
    <source>
        <dbReference type="EMBL" id="PCS22233.1"/>
    </source>
</evidence>
<protein>
    <submittedName>
        <fullName evidence="1">Uncharacterized protein</fullName>
    </submittedName>
</protein>
<accession>A0A2A5T236</accession>
<dbReference type="Proteomes" id="UP000219020">
    <property type="component" value="Unassembled WGS sequence"/>
</dbReference>
<gene>
    <name evidence="1" type="ORF">BTN49_2187</name>
</gene>
<reference evidence="2" key="1">
    <citation type="submission" date="2017-04" db="EMBL/GenBank/DDBJ databases">
        <title>Genome evolution of the luminous symbionts of deep sea anglerfish.</title>
        <authorList>
            <person name="Hendry T.A."/>
        </authorList>
    </citation>
    <scope>NUCLEOTIDE SEQUENCE [LARGE SCALE GENOMIC DNA]</scope>
</reference>
<dbReference type="EMBL" id="NBYY01000024">
    <property type="protein sequence ID" value="PCS22233.1"/>
    <property type="molecule type" value="Genomic_DNA"/>
</dbReference>
<comment type="caution">
    <text evidence="1">The sequence shown here is derived from an EMBL/GenBank/DDBJ whole genome shotgun (WGS) entry which is preliminary data.</text>
</comment>